<organism evidence="4 5">
    <name type="scientific">Litorilinea aerophila</name>
    <dbReference type="NCBI Taxonomy" id="1204385"/>
    <lineage>
        <taxon>Bacteria</taxon>
        <taxon>Bacillati</taxon>
        <taxon>Chloroflexota</taxon>
        <taxon>Caldilineae</taxon>
        <taxon>Caldilineales</taxon>
        <taxon>Caldilineaceae</taxon>
        <taxon>Litorilinea</taxon>
    </lineage>
</organism>
<evidence type="ECO:0000259" key="3">
    <source>
        <dbReference type="Pfam" id="PF07992"/>
    </source>
</evidence>
<evidence type="ECO:0000313" key="4">
    <source>
        <dbReference type="EMBL" id="TQE95818.1"/>
    </source>
</evidence>
<accession>A0A540VGC2</accession>
<dbReference type="InterPro" id="IPR050097">
    <property type="entry name" value="Ferredoxin-NADP_redctase_2"/>
</dbReference>
<keyword evidence="5" id="KW-1185">Reference proteome</keyword>
<dbReference type="PRINTS" id="PR00368">
    <property type="entry name" value="FADPNR"/>
</dbReference>
<feature type="domain" description="FAD/NAD(P)-binding" evidence="3">
    <location>
        <begin position="3"/>
        <end position="106"/>
    </location>
</feature>
<evidence type="ECO:0000256" key="1">
    <source>
        <dbReference type="ARBA" id="ARBA00022630"/>
    </source>
</evidence>
<dbReference type="Gene3D" id="3.50.50.60">
    <property type="entry name" value="FAD/NAD(P)-binding domain"/>
    <property type="match status" value="1"/>
</dbReference>
<reference evidence="4 5" key="1">
    <citation type="submission" date="2019-06" db="EMBL/GenBank/DDBJ databases">
        <title>Genome sequence of Litorilinea aerophila BAA-2444.</title>
        <authorList>
            <person name="Maclea K.S."/>
            <person name="Maurais E.G."/>
            <person name="Iannazzi L.C."/>
        </authorList>
    </citation>
    <scope>NUCLEOTIDE SEQUENCE [LARGE SCALE GENOMIC DNA]</scope>
    <source>
        <strain evidence="4 5">ATCC BAA-2444</strain>
    </source>
</reference>
<keyword evidence="2" id="KW-0560">Oxidoreductase</keyword>
<evidence type="ECO:0000313" key="5">
    <source>
        <dbReference type="Proteomes" id="UP000317371"/>
    </source>
</evidence>
<comment type="caution">
    <text evidence="4">The sequence shown here is derived from an EMBL/GenBank/DDBJ whole genome shotgun (WGS) entry which is preliminary data.</text>
</comment>
<dbReference type="PRINTS" id="PR00411">
    <property type="entry name" value="PNDRDTASEI"/>
</dbReference>
<sequence>MADVIVIGDGPGGLSAALFLAKNGKSVQVFGQDETPMHYAMLYNYLGIPEIKGSDFQKIARDQVTKFGATLHDQEVTRVEPTDDGFVVTTADGSRHESKYVIIAEGKGLELAAQLNLPRSQSGVEVDRNGRTAIERLYVVGRSTRINRSQAIISAGEGAAAALDILSTEAGRDVHDFDTVK</sequence>
<dbReference type="Proteomes" id="UP000317371">
    <property type="component" value="Unassembled WGS sequence"/>
</dbReference>
<gene>
    <name evidence="4" type="ORF">FKZ61_10290</name>
</gene>
<evidence type="ECO:0000256" key="2">
    <source>
        <dbReference type="ARBA" id="ARBA00023002"/>
    </source>
</evidence>
<dbReference type="SUPFAM" id="SSF51905">
    <property type="entry name" value="FAD/NAD(P)-binding domain"/>
    <property type="match status" value="1"/>
</dbReference>
<dbReference type="Pfam" id="PF07992">
    <property type="entry name" value="Pyr_redox_2"/>
    <property type="match status" value="1"/>
</dbReference>
<dbReference type="InParanoid" id="A0A540VGC2"/>
<dbReference type="AlphaFoldDB" id="A0A540VGC2"/>
<name>A0A540VGC2_9CHLR</name>
<dbReference type="OrthoDB" id="9806179at2"/>
<dbReference type="PANTHER" id="PTHR48105">
    <property type="entry name" value="THIOREDOXIN REDUCTASE 1-RELATED-RELATED"/>
    <property type="match status" value="1"/>
</dbReference>
<dbReference type="EMBL" id="VIGC01000011">
    <property type="protein sequence ID" value="TQE95818.1"/>
    <property type="molecule type" value="Genomic_DNA"/>
</dbReference>
<dbReference type="InterPro" id="IPR036188">
    <property type="entry name" value="FAD/NAD-bd_sf"/>
</dbReference>
<dbReference type="RefSeq" id="WP_141610041.1">
    <property type="nucleotide sequence ID" value="NZ_VIGC02000011.1"/>
</dbReference>
<proteinExistence type="predicted"/>
<keyword evidence="1" id="KW-0285">Flavoprotein</keyword>
<dbReference type="InterPro" id="IPR023753">
    <property type="entry name" value="FAD/NAD-binding_dom"/>
</dbReference>
<dbReference type="GO" id="GO:0016491">
    <property type="term" value="F:oxidoreductase activity"/>
    <property type="evidence" value="ECO:0007669"/>
    <property type="project" value="UniProtKB-KW"/>
</dbReference>
<protein>
    <submittedName>
        <fullName evidence="4">FAD-binding protein</fullName>
    </submittedName>
</protein>